<dbReference type="GO" id="GO:0031211">
    <property type="term" value="C:endoplasmic reticulum palmitoyltransferase complex"/>
    <property type="evidence" value="ECO:0007669"/>
    <property type="project" value="TreeGrafter"/>
</dbReference>
<keyword evidence="10" id="KW-1185">Reference proteome</keyword>
<dbReference type="InterPro" id="IPR019383">
    <property type="entry name" value="Golgin_A_7/ERF4"/>
</dbReference>
<evidence type="ECO:0000256" key="6">
    <source>
        <dbReference type="ARBA" id="ARBA00023136"/>
    </source>
</evidence>
<dbReference type="Pfam" id="PF10256">
    <property type="entry name" value="Erf4"/>
    <property type="match status" value="1"/>
</dbReference>
<evidence type="ECO:0000259" key="8">
    <source>
        <dbReference type="Pfam" id="PF10256"/>
    </source>
</evidence>
<dbReference type="GO" id="GO:0006612">
    <property type="term" value="P:protein targeting to membrane"/>
    <property type="evidence" value="ECO:0007669"/>
    <property type="project" value="TreeGrafter"/>
</dbReference>
<evidence type="ECO:0000256" key="7">
    <source>
        <dbReference type="SAM" id="MobiDB-lite"/>
    </source>
</evidence>
<dbReference type="STRING" id="1173701.A0A066XQV4"/>
<dbReference type="EMBL" id="JMSE01000674">
    <property type="protein sequence ID" value="KDN68375.1"/>
    <property type="molecule type" value="Genomic_DNA"/>
</dbReference>
<dbReference type="HOGENOM" id="CLU_018540_0_0_1"/>
<evidence type="ECO:0000256" key="5">
    <source>
        <dbReference type="ARBA" id="ARBA00022824"/>
    </source>
</evidence>
<dbReference type="GO" id="GO:0005789">
    <property type="term" value="C:endoplasmic reticulum membrane"/>
    <property type="evidence" value="ECO:0007669"/>
    <property type="project" value="UniProtKB-SubCell"/>
</dbReference>
<comment type="subunit">
    <text evidence="3">Interacts with ERF2.</text>
</comment>
<organism evidence="9 10">
    <name type="scientific">Colletotrichum sublineola</name>
    <name type="common">Sorghum anthracnose fungus</name>
    <dbReference type="NCBI Taxonomy" id="1173701"/>
    <lineage>
        <taxon>Eukaryota</taxon>
        <taxon>Fungi</taxon>
        <taxon>Dikarya</taxon>
        <taxon>Ascomycota</taxon>
        <taxon>Pezizomycotina</taxon>
        <taxon>Sordariomycetes</taxon>
        <taxon>Hypocreomycetidae</taxon>
        <taxon>Glomerellales</taxon>
        <taxon>Glomerellaceae</taxon>
        <taxon>Colletotrichum</taxon>
        <taxon>Colletotrichum graminicola species complex</taxon>
    </lineage>
</organism>
<evidence type="ECO:0000313" key="10">
    <source>
        <dbReference type="Proteomes" id="UP000027238"/>
    </source>
</evidence>
<sequence>MLGLSSNPISTIPPLNTIPTLHSPFACIWTLIWTQFFPSLSSITNCTRACATRACACRSRSDTNTDTTTCRSRTATLPFPRPPPVEAGIAFRLNSRTNTAAVVAATAIVILINKTAANHPLRPFQPLRLTSGRIAAACIENTNAVQAKAKGAARATVVAASAASCWSCTCTILHSFVRVPTRRATNLIALLRDPTLALRRYPFSKYTRSSSLSLSSSSLYFLPQRPTQSPLSLLSPSPSPPLSFKEALATSKSLAQALLLTPPRRQDPFSTVPPKAVVQPAYPGTSPDLTSAGLPQSHSPSLPHRYDPKEYLLQSPFRNRAASSAARRLPHLSAARLWNPTNSTPRLPDKPLRKRRPSTPPPPSIPLSHPTLGPSSLDPADPLGISAGDYPLLTLPEQRQTRHSTSARASLQVGRTGNSEHRISLPPSLRPSYDGRRSADPSPTVPEFDAGPADDKEGPSPLVRDFAIPLDTDKGKKKVVMEQRTESQTRGASKDLERGPDVLPRYSNASAGDGMGIGSAISSSNSSIMGEELPADMGEEWGPQHPCFPHLNPHVPLDSPEYRNTRIIRVRRDWLVEGDLAPTFSNLYPEILDPAGLSEQEFRRIIDKLNGELIPIFSPYSWRNIVDGVLGLLTGWLWDDLGFTGVKARLDRLERWIDQWNTEMEKTVGNEDGSMAPRIISLRKTGYMTLDIQIPDPEIAPAPSTPGGSRTEGLPTEPPPVAVA</sequence>
<comment type="subcellular location">
    <subcellularLocation>
        <location evidence="1">Endoplasmic reticulum membrane</location>
        <topology evidence="1">Peripheral membrane protein</topology>
    </subcellularLocation>
</comment>
<feature type="region of interest" description="Disordered" evidence="7">
    <location>
        <begin position="334"/>
        <end position="510"/>
    </location>
</feature>
<gene>
    <name evidence="9" type="ORF">CSUB01_01580</name>
</gene>
<feature type="domain" description="Golgin subfamily A member 7/ERF4" evidence="8">
    <location>
        <begin position="567"/>
        <end position="691"/>
    </location>
</feature>
<dbReference type="OrthoDB" id="5377273at2759"/>
<protein>
    <recommendedName>
        <fullName evidence="4">Ras modification protein ERF4</fullName>
    </recommendedName>
</protein>
<keyword evidence="5" id="KW-0256">Endoplasmic reticulum</keyword>
<evidence type="ECO:0000256" key="3">
    <source>
        <dbReference type="ARBA" id="ARBA00011396"/>
    </source>
</evidence>
<feature type="region of interest" description="Disordered" evidence="7">
    <location>
        <begin position="262"/>
        <end position="307"/>
    </location>
</feature>
<dbReference type="Proteomes" id="UP000027238">
    <property type="component" value="Unassembled WGS sequence"/>
</dbReference>
<feature type="region of interest" description="Disordered" evidence="7">
    <location>
        <begin position="696"/>
        <end position="724"/>
    </location>
</feature>
<evidence type="ECO:0000256" key="2">
    <source>
        <dbReference type="ARBA" id="ARBA00007732"/>
    </source>
</evidence>
<proteinExistence type="inferred from homology"/>
<name>A0A066XQV4_COLSU</name>
<evidence type="ECO:0000256" key="4">
    <source>
        <dbReference type="ARBA" id="ARBA00018463"/>
    </source>
</evidence>
<feature type="compositionally biased region" description="Basic and acidic residues" evidence="7">
    <location>
        <begin position="471"/>
        <end position="500"/>
    </location>
</feature>
<reference evidence="10" key="1">
    <citation type="journal article" date="2014" name="Genome Announc.">
        <title>Draft genome sequence of Colletotrichum sublineola, a destructive pathogen of cultivated sorghum.</title>
        <authorList>
            <person name="Baroncelli R."/>
            <person name="Sanz-Martin J.M."/>
            <person name="Rech G.E."/>
            <person name="Sukno S.A."/>
            <person name="Thon M.R."/>
        </authorList>
    </citation>
    <scope>NUCLEOTIDE SEQUENCE [LARGE SCALE GENOMIC DNA]</scope>
    <source>
        <strain evidence="10">TX430BB</strain>
    </source>
</reference>
<dbReference type="InterPro" id="IPR051371">
    <property type="entry name" value="Ras_palmitoyltransferase"/>
</dbReference>
<evidence type="ECO:0000256" key="1">
    <source>
        <dbReference type="ARBA" id="ARBA00004406"/>
    </source>
</evidence>
<keyword evidence="6" id="KW-0472">Membrane</keyword>
<comment type="similarity">
    <text evidence="2">Belongs to the ERF4 family.</text>
</comment>
<dbReference type="PANTHER" id="PTHR13254:SF0">
    <property type="entry name" value="GOLGIN SUBFAMILY A MEMBER 7_ERF4 DOMAIN-CONTAINING PROTEIN"/>
    <property type="match status" value="1"/>
</dbReference>
<evidence type="ECO:0000313" key="9">
    <source>
        <dbReference type="EMBL" id="KDN68375.1"/>
    </source>
</evidence>
<comment type="caution">
    <text evidence="9">The sequence shown here is derived from an EMBL/GenBank/DDBJ whole genome shotgun (WGS) entry which is preliminary data.</text>
</comment>
<dbReference type="PANTHER" id="PTHR13254">
    <property type="entry name" value="GOLGI AUTOANTIGEN, GOLGIN SUBFAMILY A, 7"/>
    <property type="match status" value="1"/>
</dbReference>
<accession>A0A066XQV4</accession>
<dbReference type="eggNOG" id="ENOG502S30T">
    <property type="taxonomic scope" value="Eukaryota"/>
</dbReference>
<feature type="compositionally biased region" description="Polar residues" evidence="7">
    <location>
        <begin position="403"/>
        <end position="417"/>
    </location>
</feature>
<feature type="compositionally biased region" description="Polar residues" evidence="7">
    <location>
        <begin position="287"/>
        <end position="300"/>
    </location>
</feature>
<dbReference type="AlphaFoldDB" id="A0A066XQV4"/>